<evidence type="ECO:0000313" key="1">
    <source>
        <dbReference type="EMBL" id="ESU36510.1"/>
    </source>
</evidence>
<dbReference type="VEuPathDB" id="GiardiaDB:DHA2_154377"/>
<dbReference type="VEuPathDB" id="GiardiaDB:QR46_0748"/>
<proteinExistence type="predicted"/>
<reference evidence="2" key="1">
    <citation type="submission" date="2012-02" db="EMBL/GenBank/DDBJ databases">
        <title>Genome sequencing of Giardia lamblia Genotypes A2 and B isolates (DH and GS) and comparative analysis with the genomes of Genotypes A1 and E (WB and Pig).</title>
        <authorList>
            <person name="Adam R."/>
            <person name="Dahlstrom E."/>
            <person name="Martens C."/>
            <person name="Bruno D."/>
            <person name="Barbian K."/>
            <person name="Porcella S.F."/>
            <person name="Nash T."/>
        </authorList>
    </citation>
    <scope>NUCLEOTIDE SEQUENCE</scope>
    <source>
        <strain evidence="2">DH</strain>
    </source>
</reference>
<evidence type="ECO:0000313" key="2">
    <source>
        <dbReference type="Proteomes" id="UP000018320"/>
    </source>
</evidence>
<dbReference type="VEuPathDB" id="GiardiaDB:GL50803_0061271"/>
<organism evidence="1 2">
    <name type="scientific">Giardia intestinalis</name>
    <name type="common">Giardia lamblia</name>
    <dbReference type="NCBI Taxonomy" id="5741"/>
    <lineage>
        <taxon>Eukaryota</taxon>
        <taxon>Metamonada</taxon>
        <taxon>Diplomonadida</taxon>
        <taxon>Hexamitidae</taxon>
        <taxon>Giardiinae</taxon>
        <taxon>Giardia</taxon>
    </lineage>
</organism>
<name>V6THU5_GIAIN</name>
<reference evidence="1 2" key="2">
    <citation type="journal article" date="2013" name="Genome Biol. Evol.">
        <title>Genome sequencing of Giardia lamblia genotypes A2 and B isolates (DH and GS) and comparative analysis with the genomes of genotypes A1 and E (WB and Pig).</title>
        <authorList>
            <person name="Adam R.D."/>
            <person name="Dahlstrom E.W."/>
            <person name="Martens C.A."/>
            <person name="Bruno D.P."/>
            <person name="Barbian K.D."/>
            <person name="Ricklefs S.M."/>
            <person name="Hernandez M.M."/>
            <person name="Narla N.P."/>
            <person name="Patel R.B."/>
            <person name="Porcella S.F."/>
            <person name="Nash T.E."/>
        </authorList>
    </citation>
    <scope>NUCLEOTIDE SEQUENCE [LARGE SCALE GENOMIC DNA]</scope>
    <source>
        <strain evidence="1 2">DH</strain>
    </source>
</reference>
<protein>
    <submittedName>
        <fullName evidence="1">Uncharacterized protein</fullName>
    </submittedName>
</protein>
<accession>V6THU5</accession>
<comment type="caution">
    <text evidence="1">The sequence shown here is derived from an EMBL/GenBank/DDBJ whole genome shotgun (WGS) entry which is preliminary data.</text>
</comment>
<dbReference type="EMBL" id="AHGT01000045">
    <property type="protein sequence ID" value="ESU36510.1"/>
    <property type="molecule type" value="Genomic_DNA"/>
</dbReference>
<dbReference type="VEuPathDB" id="GiardiaDB:GL50581_3989"/>
<sequence>MTNLLRIRLVESFFYWPKLMSQRPKISGYIRIIPVPEATRSCFFNPKHTALYEVRKESTSQLTIPFIAQGVTRPSSASTLSYHGGGRGRAAREAGSISFGEGRSLLSCQAIVGPDETNDWLYGEVLDWYLDLLCHGEDLHILAFAGTDVGHLSGLLPEPISFFFCSMSSLEQCFIARLLHRLKARGPGAIFTLSCQVLGYRENNSVVCLMPQQYIAPDALLNTYCSLLIDVGRTMPTISTFNITISDESGSFIVTSTLKLGIIPFVGGASGSTAIPVLEEAIPGRGHFPRTTPGVGSQQFIETTSINHLSPSGSSGKSVITQSCGPTLAHRIKEGKCSRAERLGDIQVLGCHGVQSERSTVEVPSSIIHPSANNESIMTQISAAFAALCNRELPLLKCPFLLDLKDTFTGRVCTCIIGFVFQSAGRDRWTRKILSTVNKVSLVARNNNWAGPTTAQKTVTIDADELQMIRRAADRARLLEAELNSLKHESKRFITASALDMAVLRTKAEALASQEAILKTERAYLAQKSKLLINQMDIYRKLEQNAINHCSCGTGCNSLSRCTCGCSKRRACSSKSY</sequence>
<gene>
    <name evidence="1" type="ORF">DHA2_154377</name>
</gene>
<dbReference type="Proteomes" id="UP000018320">
    <property type="component" value="Unassembled WGS sequence"/>
</dbReference>
<dbReference type="AlphaFoldDB" id="V6THU5"/>